<evidence type="ECO:0000313" key="4">
    <source>
        <dbReference type="Proteomes" id="UP000614460"/>
    </source>
</evidence>
<feature type="chain" id="PRO_5034016982" evidence="1">
    <location>
        <begin position="26"/>
        <end position="264"/>
    </location>
</feature>
<sequence length="264" mass="28673">MLSMKKSIFSVLAVITILFAGCAGAKKTTGNQNPDFAEITGNKWRLIELNGKKVPEKLNGKEPFLVFMAEESRYSASGGCNTMGGEYVIAGTNQISFKPGMSTMMACEDMETDKLLAEVFKTTNNYSLADGILSLNVGRRMPLAKFQKVDAEVSLEGTWELDYIANSSKPFNELYPDKKPTLIFDAGSTKVSGNAGCNTFNSSVTVNGKNIKFGPLATTRMACPGEGEPLFIQSLQKVNVQSVNDNTLTLIVGDIATMRFKKVK</sequence>
<proteinExistence type="predicted"/>
<evidence type="ECO:0000313" key="3">
    <source>
        <dbReference type="EMBL" id="GGE06390.1"/>
    </source>
</evidence>
<keyword evidence="4" id="KW-1185">Reference proteome</keyword>
<protein>
    <submittedName>
        <fullName evidence="3">META domain-containing protein</fullName>
    </submittedName>
</protein>
<evidence type="ECO:0000256" key="1">
    <source>
        <dbReference type="SAM" id="SignalP"/>
    </source>
</evidence>
<evidence type="ECO:0000259" key="2">
    <source>
        <dbReference type="Pfam" id="PF03724"/>
    </source>
</evidence>
<dbReference type="EMBL" id="BMKM01000001">
    <property type="protein sequence ID" value="GGE06390.1"/>
    <property type="molecule type" value="Genomic_DNA"/>
</dbReference>
<dbReference type="PANTHER" id="PTHR35535:SF2">
    <property type="entry name" value="DUF306 DOMAIN-CONTAINING PROTEIN"/>
    <property type="match status" value="1"/>
</dbReference>
<keyword evidence="1" id="KW-0732">Signal</keyword>
<dbReference type="PROSITE" id="PS51257">
    <property type="entry name" value="PROKAR_LIPOPROTEIN"/>
    <property type="match status" value="1"/>
</dbReference>
<feature type="domain" description="DUF306" evidence="2">
    <location>
        <begin position="37"/>
        <end position="146"/>
    </location>
</feature>
<feature type="domain" description="DUF306" evidence="2">
    <location>
        <begin position="156"/>
        <end position="260"/>
    </location>
</feature>
<accession>A0A8H9KU28</accession>
<feature type="signal peptide" evidence="1">
    <location>
        <begin position="1"/>
        <end position="25"/>
    </location>
</feature>
<reference evidence="3" key="1">
    <citation type="journal article" date="2014" name="Int. J. Syst. Evol. Microbiol.">
        <title>Complete genome sequence of Corynebacterium casei LMG S-19264T (=DSM 44701T), isolated from a smear-ripened cheese.</title>
        <authorList>
            <consortium name="US DOE Joint Genome Institute (JGI-PGF)"/>
            <person name="Walter F."/>
            <person name="Albersmeier A."/>
            <person name="Kalinowski J."/>
            <person name="Ruckert C."/>
        </authorList>
    </citation>
    <scope>NUCLEOTIDE SEQUENCE</scope>
    <source>
        <strain evidence="3">CGMCC 1.15966</strain>
    </source>
</reference>
<dbReference type="AlphaFoldDB" id="A0A8H9KU28"/>
<dbReference type="Gene3D" id="2.40.128.270">
    <property type="match status" value="2"/>
</dbReference>
<dbReference type="PANTHER" id="PTHR35535">
    <property type="entry name" value="HEAT SHOCK PROTEIN HSLJ"/>
    <property type="match status" value="1"/>
</dbReference>
<dbReference type="Pfam" id="PF03724">
    <property type="entry name" value="META"/>
    <property type="match status" value="2"/>
</dbReference>
<reference evidence="3" key="2">
    <citation type="submission" date="2020-09" db="EMBL/GenBank/DDBJ databases">
        <authorList>
            <person name="Sun Q."/>
            <person name="Zhou Y."/>
        </authorList>
    </citation>
    <scope>NUCLEOTIDE SEQUENCE</scope>
    <source>
        <strain evidence="3">CGMCC 1.15966</strain>
    </source>
</reference>
<dbReference type="InterPro" id="IPR005184">
    <property type="entry name" value="DUF306_Meta_HslJ"/>
</dbReference>
<organism evidence="3 4">
    <name type="scientific">Sphingobacterium cellulitidis</name>
    <dbReference type="NCBI Taxonomy" id="1768011"/>
    <lineage>
        <taxon>Bacteria</taxon>
        <taxon>Pseudomonadati</taxon>
        <taxon>Bacteroidota</taxon>
        <taxon>Sphingobacteriia</taxon>
        <taxon>Sphingobacteriales</taxon>
        <taxon>Sphingobacteriaceae</taxon>
        <taxon>Sphingobacterium</taxon>
    </lineage>
</organism>
<gene>
    <name evidence="3" type="ORF">GCM10011516_00190</name>
</gene>
<dbReference type="InterPro" id="IPR038670">
    <property type="entry name" value="HslJ-like_sf"/>
</dbReference>
<dbReference type="InterPro" id="IPR053147">
    <property type="entry name" value="Hsp_HslJ-like"/>
</dbReference>
<comment type="caution">
    <text evidence="3">The sequence shown here is derived from an EMBL/GenBank/DDBJ whole genome shotgun (WGS) entry which is preliminary data.</text>
</comment>
<name>A0A8H9KU28_9SPHI</name>
<dbReference type="Proteomes" id="UP000614460">
    <property type="component" value="Unassembled WGS sequence"/>
</dbReference>